<dbReference type="GO" id="GO:0003735">
    <property type="term" value="F:structural constituent of ribosome"/>
    <property type="evidence" value="ECO:0007669"/>
    <property type="project" value="TreeGrafter"/>
</dbReference>
<keyword evidence="4" id="KW-1185">Reference proteome</keyword>
<comment type="caution">
    <text evidence="3">The sequence shown here is derived from an EMBL/GenBank/DDBJ whole genome shotgun (WGS) entry which is preliminary data.</text>
</comment>
<dbReference type="InterPro" id="IPR036919">
    <property type="entry name" value="Ribo_uL30_ferredoxin-like_sf"/>
</dbReference>
<dbReference type="GO" id="GO:0003723">
    <property type="term" value="F:RNA binding"/>
    <property type="evidence" value="ECO:0007669"/>
    <property type="project" value="TreeGrafter"/>
</dbReference>
<dbReference type="PANTHER" id="PTHR11524">
    <property type="entry name" value="60S RIBOSOMAL PROTEIN L7"/>
    <property type="match status" value="1"/>
</dbReference>
<evidence type="ECO:0000313" key="4">
    <source>
        <dbReference type="Proteomes" id="UP000593567"/>
    </source>
</evidence>
<dbReference type="Proteomes" id="UP000593567">
    <property type="component" value="Unassembled WGS sequence"/>
</dbReference>
<dbReference type="CDD" id="cd01657">
    <property type="entry name" value="Ribosomal_L7_archeal_euk"/>
    <property type="match status" value="1"/>
</dbReference>
<dbReference type="OrthoDB" id="28644at2759"/>
<reference evidence="3" key="1">
    <citation type="submission" date="2020-06" db="EMBL/GenBank/DDBJ databases">
        <title>Draft genome of Bugula neritina, a colonial animal packing powerful symbionts and potential medicines.</title>
        <authorList>
            <person name="Rayko M."/>
        </authorList>
    </citation>
    <scope>NUCLEOTIDE SEQUENCE [LARGE SCALE GENOMIC DNA]</scope>
    <source>
        <strain evidence="3">Kwan_BN1</strain>
    </source>
</reference>
<organism evidence="3 4">
    <name type="scientific">Bugula neritina</name>
    <name type="common">Brown bryozoan</name>
    <name type="synonym">Sertularia neritina</name>
    <dbReference type="NCBI Taxonomy" id="10212"/>
    <lineage>
        <taxon>Eukaryota</taxon>
        <taxon>Metazoa</taxon>
        <taxon>Spiralia</taxon>
        <taxon>Lophotrochozoa</taxon>
        <taxon>Bryozoa</taxon>
        <taxon>Gymnolaemata</taxon>
        <taxon>Cheilostomatida</taxon>
        <taxon>Flustrina</taxon>
        <taxon>Buguloidea</taxon>
        <taxon>Bugulidae</taxon>
        <taxon>Bugula</taxon>
    </lineage>
</organism>
<keyword evidence="1" id="KW-0689">Ribosomal protein</keyword>
<accession>A0A7J7J4C5</accession>
<dbReference type="InterPro" id="IPR039699">
    <property type="entry name" value="Ribosomal_uL30"/>
</dbReference>
<dbReference type="PANTHER" id="PTHR11524:SF16">
    <property type="entry name" value="LARGE RIBOSOMAL SUBUNIT PROTEIN UL30"/>
    <property type="match status" value="1"/>
</dbReference>
<proteinExistence type="predicted"/>
<sequence length="119" mass="13531">MVDPFITWGYPNLRTVKDLIFKRGHGSINKRNSKTRAPLTDNLYIEKVLGKYDIVCLEDLVHEIFTPDSANFKAANDFLHSFKLNAPVGGWKKKGKHFKDGGDFGCRHDQINALLKTLI</sequence>
<name>A0A7J7J4C5_BUGNE</name>
<dbReference type="GO" id="GO:0000463">
    <property type="term" value="P:maturation of LSU-rRNA from tricistronic rRNA transcript (SSU-rRNA, 5.8S rRNA, LSU-rRNA)"/>
    <property type="evidence" value="ECO:0007669"/>
    <property type="project" value="TreeGrafter"/>
</dbReference>
<dbReference type="Gene3D" id="3.30.1390.20">
    <property type="entry name" value="Ribosomal protein L30, ferredoxin-like fold domain"/>
    <property type="match status" value="1"/>
</dbReference>
<keyword evidence="2" id="KW-0687">Ribonucleoprotein</keyword>
<dbReference type="EMBL" id="VXIV02003139">
    <property type="protein sequence ID" value="KAF6021039.1"/>
    <property type="molecule type" value="Genomic_DNA"/>
</dbReference>
<gene>
    <name evidence="3" type="ORF">EB796_020686</name>
</gene>
<dbReference type="AlphaFoldDB" id="A0A7J7J4C5"/>
<dbReference type="GO" id="GO:0022625">
    <property type="term" value="C:cytosolic large ribosomal subunit"/>
    <property type="evidence" value="ECO:0007669"/>
    <property type="project" value="TreeGrafter"/>
</dbReference>
<dbReference type="InterPro" id="IPR035808">
    <property type="entry name" value="Ribosomal_uL30_euk_arc"/>
</dbReference>
<evidence type="ECO:0000313" key="3">
    <source>
        <dbReference type="EMBL" id="KAF6021039.1"/>
    </source>
</evidence>
<evidence type="ECO:0000256" key="2">
    <source>
        <dbReference type="ARBA" id="ARBA00023274"/>
    </source>
</evidence>
<evidence type="ECO:0000256" key="1">
    <source>
        <dbReference type="ARBA" id="ARBA00022980"/>
    </source>
</evidence>
<dbReference type="SUPFAM" id="SSF55129">
    <property type="entry name" value="Ribosomal protein L30p/L7e"/>
    <property type="match status" value="1"/>
</dbReference>
<protein>
    <submittedName>
        <fullName evidence="3">RpL7</fullName>
    </submittedName>
</protein>